<feature type="region of interest" description="Disordered" evidence="1">
    <location>
        <begin position="66"/>
        <end position="85"/>
    </location>
</feature>
<evidence type="ECO:0000313" key="3">
    <source>
        <dbReference type="EMBL" id="CAE6696190.1"/>
    </source>
</evidence>
<keyword evidence="2" id="KW-1133">Transmembrane helix</keyword>
<dbReference type="RefSeq" id="WP_200617309.1">
    <property type="nucleotide sequence ID" value="NZ_CAJNAU010000001.1"/>
</dbReference>
<keyword evidence="2" id="KW-0472">Membrane</keyword>
<sequence>MNTSAWIRRSHRWISIAFMLTVIANFVAMAQGRGVPPPWITYAPLLPLALLMFSGLYLFALPYLSPDRSLRSPQRSVGDQEAPLA</sequence>
<evidence type="ECO:0000256" key="2">
    <source>
        <dbReference type="SAM" id="Phobius"/>
    </source>
</evidence>
<dbReference type="Proteomes" id="UP000674425">
    <property type="component" value="Unassembled WGS sequence"/>
</dbReference>
<evidence type="ECO:0000313" key="4">
    <source>
        <dbReference type="Proteomes" id="UP000674425"/>
    </source>
</evidence>
<evidence type="ECO:0008006" key="5">
    <source>
        <dbReference type="Google" id="ProtNLM"/>
    </source>
</evidence>
<accession>A0ABM8QGQ2</accession>
<keyword evidence="4" id="KW-1185">Reference proteome</keyword>
<gene>
    <name evidence="3" type="ORF">R69658_00278</name>
</gene>
<organism evidence="3 4">
    <name type="scientific">Paraburkholderia aspalathi</name>
    <dbReference type="NCBI Taxonomy" id="1324617"/>
    <lineage>
        <taxon>Bacteria</taxon>
        <taxon>Pseudomonadati</taxon>
        <taxon>Pseudomonadota</taxon>
        <taxon>Betaproteobacteria</taxon>
        <taxon>Burkholderiales</taxon>
        <taxon>Burkholderiaceae</taxon>
        <taxon>Paraburkholderia</taxon>
    </lineage>
</organism>
<name>A0ABM8QGQ2_9BURK</name>
<feature type="transmembrane region" description="Helical" evidence="2">
    <location>
        <begin position="12"/>
        <end position="30"/>
    </location>
</feature>
<protein>
    <recommendedName>
        <fullName evidence="5">Transmembrane protein</fullName>
    </recommendedName>
</protein>
<evidence type="ECO:0000256" key="1">
    <source>
        <dbReference type="SAM" id="MobiDB-lite"/>
    </source>
</evidence>
<comment type="caution">
    <text evidence="3">The sequence shown here is derived from an EMBL/GenBank/DDBJ whole genome shotgun (WGS) entry which is preliminary data.</text>
</comment>
<reference evidence="3 4" key="1">
    <citation type="submission" date="2021-02" db="EMBL/GenBank/DDBJ databases">
        <authorList>
            <person name="Vanwijnsberghe S."/>
        </authorList>
    </citation>
    <scope>NUCLEOTIDE SEQUENCE [LARGE SCALE GENOMIC DNA]</scope>
    <source>
        <strain evidence="3 4">R-69658</strain>
    </source>
</reference>
<feature type="transmembrane region" description="Helical" evidence="2">
    <location>
        <begin position="42"/>
        <end position="64"/>
    </location>
</feature>
<keyword evidence="2" id="KW-0812">Transmembrane</keyword>
<dbReference type="EMBL" id="CAJNAU010000001">
    <property type="protein sequence ID" value="CAE6696190.1"/>
    <property type="molecule type" value="Genomic_DNA"/>
</dbReference>
<proteinExistence type="predicted"/>